<dbReference type="InterPro" id="IPR050090">
    <property type="entry name" value="Tyrosine_recombinase_XerCD"/>
</dbReference>
<evidence type="ECO:0000256" key="1">
    <source>
        <dbReference type="ARBA" id="ARBA00008857"/>
    </source>
</evidence>
<dbReference type="InterPro" id="IPR011010">
    <property type="entry name" value="DNA_brk_join_enz"/>
</dbReference>
<evidence type="ECO:0000256" key="4">
    <source>
        <dbReference type="SAM" id="MobiDB-lite"/>
    </source>
</evidence>
<evidence type="ECO:0000256" key="2">
    <source>
        <dbReference type="ARBA" id="ARBA00023125"/>
    </source>
</evidence>
<dbReference type="InterPro" id="IPR002104">
    <property type="entry name" value="Integrase_catalytic"/>
</dbReference>
<dbReference type="PROSITE" id="PS51898">
    <property type="entry name" value="TYR_RECOMBINASE"/>
    <property type="match status" value="1"/>
</dbReference>
<organism evidence="6 7">
    <name type="scientific">Corynebacterium variabile</name>
    <dbReference type="NCBI Taxonomy" id="1727"/>
    <lineage>
        <taxon>Bacteria</taxon>
        <taxon>Bacillati</taxon>
        <taxon>Actinomycetota</taxon>
        <taxon>Actinomycetes</taxon>
        <taxon>Mycobacteriales</taxon>
        <taxon>Corynebacteriaceae</taxon>
        <taxon>Corynebacterium</taxon>
    </lineage>
</organism>
<dbReference type="PANTHER" id="PTHR30349">
    <property type="entry name" value="PHAGE INTEGRASE-RELATED"/>
    <property type="match status" value="1"/>
</dbReference>
<evidence type="ECO:0000259" key="5">
    <source>
        <dbReference type="PROSITE" id="PS51898"/>
    </source>
</evidence>
<comment type="caution">
    <text evidence="6">The sequence shown here is derived from an EMBL/GenBank/DDBJ whole genome shotgun (WGS) entry which is preliminary data.</text>
</comment>
<dbReference type="InterPro" id="IPR010998">
    <property type="entry name" value="Integrase_recombinase_N"/>
</dbReference>
<dbReference type="Pfam" id="PF00589">
    <property type="entry name" value="Phage_integrase"/>
    <property type="match status" value="1"/>
</dbReference>
<dbReference type="Gene3D" id="1.10.443.10">
    <property type="entry name" value="Intergrase catalytic core"/>
    <property type="match status" value="1"/>
</dbReference>
<dbReference type="GO" id="GO:0015074">
    <property type="term" value="P:DNA integration"/>
    <property type="evidence" value="ECO:0007669"/>
    <property type="project" value="InterPro"/>
</dbReference>
<keyword evidence="3" id="KW-0233">DNA recombination</keyword>
<dbReference type="SUPFAM" id="SSF56349">
    <property type="entry name" value="DNA breaking-rejoining enzymes"/>
    <property type="match status" value="1"/>
</dbReference>
<dbReference type="Proteomes" id="UP000260925">
    <property type="component" value="Unassembled WGS sequence"/>
</dbReference>
<dbReference type="AlphaFoldDB" id="A0A3B9QSM8"/>
<accession>A0A3B9QSM8</accession>
<dbReference type="GO" id="GO:0006310">
    <property type="term" value="P:DNA recombination"/>
    <property type="evidence" value="ECO:0007669"/>
    <property type="project" value="UniProtKB-KW"/>
</dbReference>
<dbReference type="InterPro" id="IPR013762">
    <property type="entry name" value="Integrase-like_cat_sf"/>
</dbReference>
<dbReference type="CDD" id="cd01189">
    <property type="entry name" value="INT_ICEBs1_C_like"/>
    <property type="match status" value="1"/>
</dbReference>
<dbReference type="Gene3D" id="1.10.150.130">
    <property type="match status" value="1"/>
</dbReference>
<comment type="similarity">
    <text evidence="1">Belongs to the 'phage' integrase family.</text>
</comment>
<keyword evidence="2" id="KW-0238">DNA-binding</keyword>
<evidence type="ECO:0000313" key="7">
    <source>
        <dbReference type="Proteomes" id="UP000260925"/>
    </source>
</evidence>
<evidence type="ECO:0000256" key="3">
    <source>
        <dbReference type="ARBA" id="ARBA00023172"/>
    </source>
</evidence>
<feature type="compositionally biased region" description="Basic and acidic residues" evidence="4">
    <location>
        <begin position="25"/>
        <end position="34"/>
    </location>
</feature>
<reference evidence="6 7" key="1">
    <citation type="journal article" date="2018" name="Nat. Biotechnol.">
        <title>A standardized bacterial taxonomy based on genome phylogeny substantially revises the tree of life.</title>
        <authorList>
            <person name="Parks D.H."/>
            <person name="Chuvochina M."/>
            <person name="Waite D.W."/>
            <person name="Rinke C."/>
            <person name="Skarshewski A."/>
            <person name="Chaumeil P.A."/>
            <person name="Hugenholtz P."/>
        </authorList>
    </citation>
    <scope>NUCLEOTIDE SEQUENCE [LARGE SCALE GENOMIC DNA]</scope>
    <source>
        <strain evidence="6">UBA9851</strain>
    </source>
</reference>
<feature type="region of interest" description="Disordered" evidence="4">
    <location>
        <begin position="25"/>
        <end position="52"/>
    </location>
</feature>
<dbReference type="GO" id="GO:0003677">
    <property type="term" value="F:DNA binding"/>
    <property type="evidence" value="ECO:0007669"/>
    <property type="project" value="UniProtKB-KW"/>
</dbReference>
<protein>
    <recommendedName>
        <fullName evidence="5">Tyr recombinase domain-containing protein</fullName>
    </recommendedName>
</protein>
<sequence>MSVQRRPKKGKPPKGQPVRWIVRYRDPAGREHSRTFSAATHDQPERAAKNFDADQAAKLARGTWIDPTDEKTTLGQLVDEWVEQTDNTGTRGVRAGFRSNLGDLADMPIGRIRSSHVTVWATALHRGRPWKGGRPLSDTTVSMHISRLKGVFDRAVEDGLIARSPVPSRLKASILQDREVTEREVPSFDQVKAMCAAADAGGKFADKRVKTVVGRKKLRPAPWLSMAIRLGVDTGLRAGELSGLQWQDVDLDARTVCVERQCIKRLGSYSALKTKRSRRVVPLSRVMVKELKVWAQDREPTDPVVPGARGGGTSSIHLSQWMRVLGAVVGLDDRLWRFHGLRHLYASSMLQAGEPITTVAALIGDSVQTTSRVYAHWLPGAQDAARSSVESLAGSVRDDAPVLRVVDGGRGR</sequence>
<feature type="domain" description="Tyr recombinase" evidence="5">
    <location>
        <begin position="181"/>
        <end position="387"/>
    </location>
</feature>
<name>A0A3B9QSM8_9CORY</name>
<gene>
    <name evidence="6" type="ORF">DCL06_02735</name>
</gene>
<feature type="compositionally biased region" description="Basic and acidic residues" evidence="4">
    <location>
        <begin position="42"/>
        <end position="52"/>
    </location>
</feature>
<dbReference type="PANTHER" id="PTHR30349:SF64">
    <property type="entry name" value="PROPHAGE INTEGRASE INTD-RELATED"/>
    <property type="match status" value="1"/>
</dbReference>
<evidence type="ECO:0000313" key="6">
    <source>
        <dbReference type="EMBL" id="HAF71986.1"/>
    </source>
</evidence>
<dbReference type="EMBL" id="DMDD01000064">
    <property type="protein sequence ID" value="HAF71986.1"/>
    <property type="molecule type" value="Genomic_DNA"/>
</dbReference>
<proteinExistence type="inferred from homology"/>